<reference evidence="2" key="1">
    <citation type="submission" date="2023-03" db="EMBL/GenBank/DDBJ databases">
        <title>Andean soil-derived lignocellulolytic bacterial consortium as a source of novel taxa and putative plastic-active enzymes.</title>
        <authorList>
            <person name="Diaz-Garcia L."/>
            <person name="Chuvochina M."/>
            <person name="Feuerriegel G."/>
            <person name="Bunk B."/>
            <person name="Sproer C."/>
            <person name="Streit W.R."/>
            <person name="Rodriguez L.M."/>
            <person name="Overmann J."/>
            <person name="Jimenez D.J."/>
        </authorList>
    </citation>
    <scope>NUCLEOTIDE SEQUENCE</scope>
    <source>
        <strain evidence="2">MAG 4196</strain>
    </source>
</reference>
<dbReference type="Proteomes" id="UP001217476">
    <property type="component" value="Chromosome"/>
</dbReference>
<sequence length="115" mass="12795">MTLYAIYDPQPGRPELPAAIPERFSWFAALLPPAFLLRHGLWLETLAWAIKLVVLVLLSAVIGGDAVFALYVLAALWLGLAASGLRRHGLAWRGWSFRDNRVALSDDMARLEAIR</sequence>
<keyword evidence="1" id="KW-0472">Membrane</keyword>
<proteinExistence type="predicted"/>
<evidence type="ECO:0000256" key="1">
    <source>
        <dbReference type="SAM" id="Phobius"/>
    </source>
</evidence>
<evidence type="ECO:0000313" key="2">
    <source>
        <dbReference type="EMBL" id="WEK04181.1"/>
    </source>
</evidence>
<accession>A0AAJ5VSU2</accession>
<dbReference type="Pfam" id="PF10947">
    <property type="entry name" value="DUF2628"/>
    <property type="match status" value="1"/>
</dbReference>
<dbReference type="AlphaFoldDB" id="A0AAJ5VSU2"/>
<feature type="transmembrane region" description="Helical" evidence="1">
    <location>
        <begin position="68"/>
        <end position="85"/>
    </location>
</feature>
<feature type="transmembrane region" description="Helical" evidence="1">
    <location>
        <begin position="41"/>
        <end position="62"/>
    </location>
</feature>
<dbReference type="InterPro" id="IPR024399">
    <property type="entry name" value="DUF2628"/>
</dbReference>
<name>A0AAJ5VSU2_9HYPH</name>
<dbReference type="EMBL" id="CP119312">
    <property type="protein sequence ID" value="WEK04181.1"/>
    <property type="molecule type" value="Genomic_DNA"/>
</dbReference>
<evidence type="ECO:0000313" key="3">
    <source>
        <dbReference type="Proteomes" id="UP001217476"/>
    </source>
</evidence>
<keyword evidence="1" id="KW-0812">Transmembrane</keyword>
<keyword evidence="1" id="KW-1133">Transmembrane helix</keyword>
<organism evidence="2 3">
    <name type="scientific">Candidatus Devosia phytovorans</name>
    <dbReference type="NCBI Taxonomy" id="3121372"/>
    <lineage>
        <taxon>Bacteria</taxon>
        <taxon>Pseudomonadati</taxon>
        <taxon>Pseudomonadota</taxon>
        <taxon>Alphaproteobacteria</taxon>
        <taxon>Hyphomicrobiales</taxon>
        <taxon>Devosiaceae</taxon>
        <taxon>Devosia</taxon>
    </lineage>
</organism>
<protein>
    <submittedName>
        <fullName evidence="2">DUF2628 domain-containing protein</fullName>
    </submittedName>
</protein>
<gene>
    <name evidence="2" type="ORF">P0Y65_18675</name>
</gene>